<organism evidence="4 5">
    <name type="scientific">Eremothecium sinecaudum</name>
    <dbReference type="NCBI Taxonomy" id="45286"/>
    <lineage>
        <taxon>Eukaryota</taxon>
        <taxon>Fungi</taxon>
        <taxon>Dikarya</taxon>
        <taxon>Ascomycota</taxon>
        <taxon>Saccharomycotina</taxon>
        <taxon>Saccharomycetes</taxon>
        <taxon>Saccharomycetales</taxon>
        <taxon>Saccharomycetaceae</taxon>
        <taxon>Eremothecium</taxon>
    </lineage>
</organism>
<dbReference type="AlphaFoldDB" id="A0A0X8HTJ1"/>
<dbReference type="CDD" id="cd06257">
    <property type="entry name" value="DnaJ"/>
    <property type="match status" value="1"/>
</dbReference>
<evidence type="ECO:0000256" key="1">
    <source>
        <dbReference type="SAM" id="MobiDB-lite"/>
    </source>
</evidence>
<dbReference type="SUPFAM" id="SSF81296">
    <property type="entry name" value="E set domains"/>
    <property type="match status" value="1"/>
</dbReference>
<name>A0A0X8HTJ1_9SACH</name>
<feature type="region of interest" description="Disordered" evidence="1">
    <location>
        <begin position="610"/>
        <end position="667"/>
    </location>
</feature>
<keyword evidence="2" id="KW-0812">Transmembrane</keyword>
<dbReference type="SMART" id="SM00271">
    <property type="entry name" value="DnaJ"/>
    <property type="match status" value="1"/>
</dbReference>
<dbReference type="SUPFAM" id="SSF46565">
    <property type="entry name" value="Chaperone J-domain"/>
    <property type="match status" value="1"/>
</dbReference>
<dbReference type="GeneID" id="28724431"/>
<keyword evidence="5" id="KW-1185">Reference proteome</keyword>
<feature type="transmembrane region" description="Helical" evidence="2">
    <location>
        <begin position="14"/>
        <end position="32"/>
    </location>
</feature>
<dbReference type="OrthoDB" id="1734229at2759"/>
<dbReference type="Gene3D" id="1.10.287.110">
    <property type="entry name" value="DnaJ domain"/>
    <property type="match status" value="1"/>
</dbReference>
<accession>A0A0X8HTJ1</accession>
<dbReference type="RefSeq" id="XP_017988151.1">
    <property type="nucleotide sequence ID" value="XM_018132568.1"/>
</dbReference>
<dbReference type="GO" id="GO:0008320">
    <property type="term" value="F:protein transmembrane transporter activity"/>
    <property type="evidence" value="ECO:0007669"/>
    <property type="project" value="TreeGrafter"/>
</dbReference>
<sequence length="667" mass="75311">MTLSYEYDEADETWPFFLLTLLLVLLVPATWAQIAGLFRSKKVEDDDDKLSLGRIRDKHAPDAILRFREKREATGSKIFNKRAVFIVIGWAIVGYLLHSIGNNSVLRDNISTVFDPYEYLDIGASATEREIRSAYRKLSVKFHPDKLSKDLTPEARARLEEQYVMITKAYKSLTDEITRENYLKWGHPDGPQSTSHGIALPKFLVEGAASPLVVAAYFGLLAVLLPYLVSKWWSNTQSYTVKGINADTASYFVDRMFNHAPSDLVNVDTIISWLSKAKEYTLKYPHLKPEDFERLLQDHINRRHSGELENVKLDIVSQSTKILHGLLDIATTVRNTDICVTILETSKCIVQAIKNSPYAQILQLPHVSKETFMAGSVEDIRTLGKLFTFEDKKIGQILGITDANDLKETIHVASSIPHLRLIDAHFKVPGDANVTPSSTPHIVLKVLVCSAKHKFFSPSSIPATMLQEVEDFASMRDPFKFANALPLVPHTYAPYFPIPRRGGWCCLVTLQKDNKVIQTPFVVTRLSFENLKNDFDKRLIKDVSKELKTDDWEISTIKIPLGQPAPAEKGDYHFRVIIKSTDYFGGDLDVTIPMQVRDPVKIDEAKEYIYGAGDHDENTPGSDDSDNSDIEDDENEDSNEGSDYTDIDTDTEVEEDATEDKEKSDEK</sequence>
<feature type="compositionally biased region" description="Acidic residues" evidence="1">
    <location>
        <begin position="623"/>
        <end position="659"/>
    </location>
</feature>
<keyword evidence="2" id="KW-0472">Membrane</keyword>
<dbReference type="InterPro" id="IPR036869">
    <property type="entry name" value="J_dom_sf"/>
</dbReference>
<dbReference type="Proteomes" id="UP000243052">
    <property type="component" value="Chromosome v"/>
</dbReference>
<dbReference type="GO" id="GO:0031207">
    <property type="term" value="C:Sec62/Sec63 complex"/>
    <property type="evidence" value="ECO:0007669"/>
    <property type="project" value="TreeGrafter"/>
</dbReference>
<dbReference type="EMBL" id="CP014245">
    <property type="protein sequence ID" value="AMD21155.1"/>
    <property type="molecule type" value="Genomic_DNA"/>
</dbReference>
<dbReference type="PROSITE" id="PS50076">
    <property type="entry name" value="DNAJ_2"/>
    <property type="match status" value="1"/>
</dbReference>
<dbReference type="GO" id="GO:0006614">
    <property type="term" value="P:SRP-dependent cotranslational protein targeting to membrane"/>
    <property type="evidence" value="ECO:0007669"/>
    <property type="project" value="TreeGrafter"/>
</dbReference>
<keyword evidence="2" id="KW-1133">Transmembrane helix</keyword>
<feature type="domain" description="J" evidence="3">
    <location>
        <begin position="115"/>
        <end position="186"/>
    </location>
</feature>
<dbReference type="GO" id="GO:0003723">
    <property type="term" value="F:RNA binding"/>
    <property type="evidence" value="ECO:0007669"/>
    <property type="project" value="TreeGrafter"/>
</dbReference>
<feature type="transmembrane region" description="Helical" evidence="2">
    <location>
        <begin position="83"/>
        <end position="101"/>
    </location>
</feature>
<dbReference type="PANTHER" id="PTHR24075">
    <property type="entry name" value="SEC63 DOMAIN-CONTAINING"/>
    <property type="match status" value="1"/>
</dbReference>
<gene>
    <name evidence="4" type="ORF">AW171_hschr53088</name>
</gene>
<dbReference type="SUPFAM" id="SSF158702">
    <property type="entry name" value="Sec63 N-terminal domain-like"/>
    <property type="match status" value="1"/>
</dbReference>
<dbReference type="STRING" id="45286.A0A0X8HTJ1"/>
<dbReference type="InterPro" id="IPR001623">
    <property type="entry name" value="DnaJ_domain"/>
</dbReference>
<dbReference type="Gene3D" id="2.60.40.150">
    <property type="entry name" value="C2 domain"/>
    <property type="match status" value="1"/>
</dbReference>
<proteinExistence type="predicted"/>
<dbReference type="InterPro" id="IPR014756">
    <property type="entry name" value="Ig_E-set"/>
</dbReference>
<evidence type="ECO:0000313" key="5">
    <source>
        <dbReference type="Proteomes" id="UP000243052"/>
    </source>
</evidence>
<dbReference type="GO" id="GO:0006620">
    <property type="term" value="P:post-translational protein targeting to endoplasmic reticulum membrane"/>
    <property type="evidence" value="ECO:0007669"/>
    <property type="project" value="TreeGrafter"/>
</dbReference>
<evidence type="ECO:0000256" key="2">
    <source>
        <dbReference type="SAM" id="Phobius"/>
    </source>
</evidence>
<dbReference type="InterPro" id="IPR035892">
    <property type="entry name" value="C2_domain_sf"/>
</dbReference>
<dbReference type="PRINTS" id="PR00625">
    <property type="entry name" value="JDOMAIN"/>
</dbReference>
<dbReference type="Pfam" id="PF00226">
    <property type="entry name" value="DnaJ"/>
    <property type="match status" value="1"/>
</dbReference>
<reference evidence="4 5" key="1">
    <citation type="submission" date="2016-01" db="EMBL/GenBank/DDBJ databases">
        <title>Genome sequence of the yeast Holleya sinecauda.</title>
        <authorList>
            <person name="Dietrich F.S."/>
        </authorList>
    </citation>
    <scope>NUCLEOTIDE SEQUENCE [LARGE SCALE GENOMIC DNA]</scope>
    <source>
        <strain evidence="4 5">ATCC 58844</strain>
    </source>
</reference>
<dbReference type="PANTHER" id="PTHR24075:SF0">
    <property type="entry name" value="TRANSLOCATION PROTEIN SEC63 HOMOLOG"/>
    <property type="match status" value="1"/>
</dbReference>
<evidence type="ECO:0000313" key="4">
    <source>
        <dbReference type="EMBL" id="AMD21155.1"/>
    </source>
</evidence>
<dbReference type="FunFam" id="1.10.287.110:FF:000114">
    <property type="entry name" value="SEC63 isoform 5"/>
    <property type="match status" value="1"/>
</dbReference>
<protein>
    <submittedName>
        <fullName evidence="4">HEL125Cp</fullName>
    </submittedName>
</protein>
<evidence type="ECO:0000259" key="3">
    <source>
        <dbReference type="PROSITE" id="PS50076"/>
    </source>
</evidence>